<dbReference type="PIRSF" id="PIRSF003085">
    <property type="entry name" value="CMAS"/>
    <property type="match status" value="1"/>
</dbReference>
<dbReference type="EMBL" id="LT670817">
    <property type="protein sequence ID" value="SHG99320.1"/>
    <property type="molecule type" value="Genomic_DNA"/>
</dbReference>
<dbReference type="PANTHER" id="PTHR43667">
    <property type="entry name" value="CYCLOPROPANE-FATTY-ACYL-PHOSPHOLIPID SYNTHASE"/>
    <property type="match status" value="1"/>
</dbReference>
<dbReference type="PANTHER" id="PTHR43667:SF1">
    <property type="entry name" value="CYCLOPROPANE-FATTY-ACYL-PHOSPHOLIPID SYNTHASE"/>
    <property type="match status" value="1"/>
</dbReference>
<keyword evidence="2" id="KW-0489">Methyltransferase</keyword>
<proteinExistence type="inferred from homology"/>
<keyword evidence="3" id="KW-0808">Transferase</keyword>
<dbReference type="OrthoDB" id="9782855at2"/>
<dbReference type="GO" id="GO:0008610">
    <property type="term" value="P:lipid biosynthetic process"/>
    <property type="evidence" value="ECO:0007669"/>
    <property type="project" value="InterPro"/>
</dbReference>
<evidence type="ECO:0000256" key="5">
    <source>
        <dbReference type="ARBA" id="ARBA00023098"/>
    </source>
</evidence>
<dbReference type="InterPro" id="IPR003333">
    <property type="entry name" value="CMAS"/>
</dbReference>
<keyword evidence="5" id="KW-0443">Lipid metabolism</keyword>
<protein>
    <submittedName>
        <fullName evidence="6">Cyclopropane-fatty-acyl-phospholipid synthase</fullName>
    </submittedName>
</protein>
<dbReference type="InterPro" id="IPR029063">
    <property type="entry name" value="SAM-dependent_MTases_sf"/>
</dbReference>
<dbReference type="Pfam" id="PF02353">
    <property type="entry name" value="CMAS"/>
    <property type="match status" value="1"/>
</dbReference>
<evidence type="ECO:0000256" key="1">
    <source>
        <dbReference type="ARBA" id="ARBA00010815"/>
    </source>
</evidence>
<accession>A0A1M5PC22</accession>
<evidence type="ECO:0000256" key="4">
    <source>
        <dbReference type="ARBA" id="ARBA00022691"/>
    </source>
</evidence>
<dbReference type="Proteomes" id="UP000189796">
    <property type="component" value="Chromosome I"/>
</dbReference>
<dbReference type="Gene3D" id="3.40.50.150">
    <property type="entry name" value="Vaccinia Virus protein VP39"/>
    <property type="match status" value="1"/>
</dbReference>
<dbReference type="AlphaFoldDB" id="A0A1M5PC22"/>
<evidence type="ECO:0000256" key="3">
    <source>
        <dbReference type="ARBA" id="ARBA00022679"/>
    </source>
</evidence>
<reference evidence="6 7" key="1">
    <citation type="submission" date="2016-11" db="EMBL/GenBank/DDBJ databases">
        <authorList>
            <person name="Jaros S."/>
            <person name="Januszkiewicz K."/>
            <person name="Wedrychowicz H."/>
        </authorList>
    </citation>
    <scope>NUCLEOTIDE SEQUENCE [LARGE SCALE GENOMIC DNA]</scope>
    <source>
        <strain evidence="6 7">GAS138</strain>
    </source>
</reference>
<comment type="similarity">
    <text evidence="1">Belongs to the CFA/CMAS family.</text>
</comment>
<dbReference type="GO" id="GO:0032259">
    <property type="term" value="P:methylation"/>
    <property type="evidence" value="ECO:0007669"/>
    <property type="project" value="UniProtKB-KW"/>
</dbReference>
<dbReference type="RefSeq" id="WP_079602314.1">
    <property type="nucleotide sequence ID" value="NZ_LT670817.1"/>
</dbReference>
<gene>
    <name evidence="6" type="ORF">SAMN05443248_3307</name>
</gene>
<evidence type="ECO:0000313" key="7">
    <source>
        <dbReference type="Proteomes" id="UP000189796"/>
    </source>
</evidence>
<keyword evidence="4" id="KW-0949">S-adenosyl-L-methionine</keyword>
<dbReference type="GO" id="GO:0008168">
    <property type="term" value="F:methyltransferase activity"/>
    <property type="evidence" value="ECO:0007669"/>
    <property type="project" value="UniProtKB-KW"/>
</dbReference>
<dbReference type="InterPro" id="IPR050723">
    <property type="entry name" value="CFA/CMAS"/>
</dbReference>
<evidence type="ECO:0000313" key="6">
    <source>
        <dbReference type="EMBL" id="SHG99320.1"/>
    </source>
</evidence>
<sequence>MDRLLRYFLKQFIRRGAMTFTTASGARFDCGDGTGEPVAVRFLTTDAERRVLLNPELALGEVFTDGTFVVEQGSIAAALAILMDQPEILPRWAKLQSWVRYLVRHAQQFNPPSRSKNNVARHYDLDGRLYSLFLDSDKQYSCAYFETPDATLDEAQLAKKRHLAAKLLIGRGDRVLDIGSGWGGLSLYLAEMTGANVTGVTLSTEQLQVSNARAAEKNLARSAKFFLEDYRDVSGPFDRIVSVGMFEHVGVDFYEKYFRRCAELLTDDGVMMLHSIGRSEGPDATNPWIAKYIFPGGYIPALSEVMPAIERAGLLVCDIEILRLHYAETLKAWRERFMARREEAVQLYDERFARMWEFYLACSEMSFRKQNMMNFQIQLAKRQGVVPMTRDYIGHEEAKLRGVERGSRPRLQIAGE</sequence>
<evidence type="ECO:0000256" key="2">
    <source>
        <dbReference type="ARBA" id="ARBA00022603"/>
    </source>
</evidence>
<name>A0A1M5PC22_9BRAD</name>
<dbReference type="CDD" id="cd02440">
    <property type="entry name" value="AdoMet_MTases"/>
    <property type="match status" value="1"/>
</dbReference>
<organism evidence="6 7">
    <name type="scientific">Bradyrhizobium erythrophlei</name>
    <dbReference type="NCBI Taxonomy" id="1437360"/>
    <lineage>
        <taxon>Bacteria</taxon>
        <taxon>Pseudomonadati</taxon>
        <taxon>Pseudomonadota</taxon>
        <taxon>Alphaproteobacteria</taxon>
        <taxon>Hyphomicrobiales</taxon>
        <taxon>Nitrobacteraceae</taxon>
        <taxon>Bradyrhizobium</taxon>
    </lineage>
</organism>
<dbReference type="SUPFAM" id="SSF53335">
    <property type="entry name" value="S-adenosyl-L-methionine-dependent methyltransferases"/>
    <property type="match status" value="1"/>
</dbReference>